<dbReference type="Proteomes" id="UP000325307">
    <property type="component" value="Unassembled WGS sequence"/>
</dbReference>
<comment type="caution">
    <text evidence="2">The sequence shown here is derived from an EMBL/GenBank/DDBJ whole genome shotgun (WGS) entry which is preliminary data.</text>
</comment>
<protein>
    <submittedName>
        <fullName evidence="2">Uncharacterized protein</fullName>
    </submittedName>
</protein>
<proteinExistence type="predicted"/>
<dbReference type="AlphaFoldDB" id="A0A5A7NM61"/>
<organism evidence="2 3">
    <name type="scientific">Zafaria cholistanensis</name>
    <dbReference type="NCBI Taxonomy" id="1682741"/>
    <lineage>
        <taxon>Bacteria</taxon>
        <taxon>Bacillati</taxon>
        <taxon>Actinomycetota</taxon>
        <taxon>Actinomycetes</taxon>
        <taxon>Micrococcales</taxon>
        <taxon>Micrococcaceae</taxon>
        <taxon>Zafaria</taxon>
    </lineage>
</organism>
<evidence type="ECO:0000256" key="1">
    <source>
        <dbReference type="SAM" id="MobiDB-lite"/>
    </source>
</evidence>
<gene>
    <name evidence="2" type="ORF">NCCP1664_01460</name>
</gene>
<feature type="compositionally biased region" description="Polar residues" evidence="1">
    <location>
        <begin position="66"/>
        <end position="82"/>
    </location>
</feature>
<reference evidence="2 3" key="1">
    <citation type="submission" date="2019-09" db="EMBL/GenBank/DDBJ databases">
        <title>Arthrobacter zafarii sp. nov., a moderately thermotolerant and halotolerant actinobacterium isolated from Cholistan desert soil of Pakistan.</title>
        <authorList>
            <person name="Amin A."/>
            <person name="Ahmed I."/>
            <person name="Khalid N."/>
            <person name="Schumann P."/>
            <person name="Busse H.J."/>
            <person name="Khan I.U."/>
            <person name="Li S."/>
            <person name="Li W.J."/>
        </authorList>
    </citation>
    <scope>NUCLEOTIDE SEQUENCE [LARGE SCALE GENOMIC DNA]</scope>
    <source>
        <strain evidence="2 3">NCCP-1664</strain>
    </source>
</reference>
<feature type="region of interest" description="Disordered" evidence="1">
    <location>
        <begin position="53"/>
        <end position="102"/>
    </location>
</feature>
<dbReference type="EMBL" id="BKDJ01000001">
    <property type="protein sequence ID" value="GER21649.1"/>
    <property type="molecule type" value="Genomic_DNA"/>
</dbReference>
<keyword evidence="3" id="KW-1185">Reference proteome</keyword>
<accession>A0A5A7NM61</accession>
<evidence type="ECO:0000313" key="3">
    <source>
        <dbReference type="Proteomes" id="UP000325307"/>
    </source>
</evidence>
<sequence>MPLLRNRPGVLKAHAGRGTESRVCRGKAGSCWAGQPGVPVLVGAGGVYGRAGGSQAGAGNPLVSRGQVSPGQVSPGQVSPGQATPGFWCPFGLEGDGETRCP</sequence>
<name>A0A5A7NM61_9MICC</name>
<evidence type="ECO:0000313" key="2">
    <source>
        <dbReference type="EMBL" id="GER21649.1"/>
    </source>
</evidence>